<keyword evidence="2" id="KW-0805">Transcription regulation</keyword>
<dbReference type="RefSeq" id="WP_084237261.1">
    <property type="nucleotide sequence ID" value="NZ_FWXT01000001.1"/>
</dbReference>
<organism evidence="7 8">
    <name type="scientific">Pedobacter africanus</name>
    <dbReference type="NCBI Taxonomy" id="151894"/>
    <lineage>
        <taxon>Bacteria</taxon>
        <taxon>Pseudomonadati</taxon>
        <taxon>Bacteroidota</taxon>
        <taxon>Sphingobacteriia</taxon>
        <taxon>Sphingobacteriales</taxon>
        <taxon>Sphingobacteriaceae</taxon>
        <taxon>Pedobacter</taxon>
    </lineage>
</organism>
<dbReference type="InterPro" id="IPR039425">
    <property type="entry name" value="RNA_pol_sigma-70-like"/>
</dbReference>
<keyword evidence="3" id="KW-0731">Sigma factor</keyword>
<evidence type="ECO:0000313" key="7">
    <source>
        <dbReference type="EMBL" id="SMC51880.1"/>
    </source>
</evidence>
<dbReference type="Gene3D" id="1.10.10.10">
    <property type="entry name" value="Winged helix-like DNA-binding domain superfamily/Winged helix DNA-binding domain"/>
    <property type="match status" value="1"/>
</dbReference>
<dbReference type="Pfam" id="PF08281">
    <property type="entry name" value="Sigma70_r4_2"/>
    <property type="match status" value="1"/>
</dbReference>
<feature type="domain" description="RNA polymerase sigma factor 70 region 4 type 2" evidence="6">
    <location>
        <begin position="124"/>
        <end position="175"/>
    </location>
</feature>
<dbReference type="InterPro" id="IPR014284">
    <property type="entry name" value="RNA_pol_sigma-70_dom"/>
</dbReference>
<dbReference type="SUPFAM" id="SSF88946">
    <property type="entry name" value="Sigma2 domain of RNA polymerase sigma factors"/>
    <property type="match status" value="1"/>
</dbReference>
<dbReference type="NCBIfam" id="TIGR02937">
    <property type="entry name" value="sigma70-ECF"/>
    <property type="match status" value="1"/>
</dbReference>
<evidence type="ECO:0000256" key="4">
    <source>
        <dbReference type="ARBA" id="ARBA00023163"/>
    </source>
</evidence>
<dbReference type="EMBL" id="FWXT01000001">
    <property type="protein sequence ID" value="SMC51880.1"/>
    <property type="molecule type" value="Genomic_DNA"/>
</dbReference>
<keyword evidence="8" id="KW-1185">Reference proteome</keyword>
<dbReference type="Pfam" id="PF04542">
    <property type="entry name" value="Sigma70_r2"/>
    <property type="match status" value="1"/>
</dbReference>
<dbReference type="InterPro" id="IPR013325">
    <property type="entry name" value="RNA_pol_sigma_r2"/>
</dbReference>
<dbReference type="PANTHER" id="PTHR43133">
    <property type="entry name" value="RNA POLYMERASE ECF-TYPE SIGMA FACTO"/>
    <property type="match status" value="1"/>
</dbReference>
<dbReference type="OrthoDB" id="659569at2"/>
<dbReference type="InterPro" id="IPR013324">
    <property type="entry name" value="RNA_pol_sigma_r3/r4-like"/>
</dbReference>
<dbReference type="PANTHER" id="PTHR43133:SF46">
    <property type="entry name" value="RNA POLYMERASE SIGMA-70 FACTOR ECF SUBFAMILY"/>
    <property type="match status" value="1"/>
</dbReference>
<dbReference type="Proteomes" id="UP000192756">
    <property type="component" value="Unassembled WGS sequence"/>
</dbReference>
<protein>
    <submittedName>
        <fullName evidence="7">Sigma-70 region 2</fullName>
    </submittedName>
</protein>
<dbReference type="InterPro" id="IPR013249">
    <property type="entry name" value="RNA_pol_sigma70_r4_t2"/>
</dbReference>
<evidence type="ECO:0000256" key="3">
    <source>
        <dbReference type="ARBA" id="ARBA00023082"/>
    </source>
</evidence>
<name>A0A1W1ZTU6_9SPHI</name>
<dbReference type="InterPro" id="IPR036388">
    <property type="entry name" value="WH-like_DNA-bd_sf"/>
</dbReference>
<gene>
    <name evidence="7" type="ORF">SAMN04488524_0977</name>
</gene>
<dbReference type="NCBIfam" id="TIGR02985">
    <property type="entry name" value="Sig70_bacteroi1"/>
    <property type="match status" value="1"/>
</dbReference>
<evidence type="ECO:0000256" key="1">
    <source>
        <dbReference type="ARBA" id="ARBA00010641"/>
    </source>
</evidence>
<accession>A0A1W1ZTU6</accession>
<feature type="domain" description="RNA polymerase sigma-70 region 2" evidence="5">
    <location>
        <begin position="27"/>
        <end position="93"/>
    </location>
</feature>
<keyword evidence="4" id="KW-0804">Transcription</keyword>
<dbReference type="AlphaFoldDB" id="A0A1W1ZTU6"/>
<dbReference type="GO" id="GO:0003677">
    <property type="term" value="F:DNA binding"/>
    <property type="evidence" value="ECO:0007669"/>
    <property type="project" value="InterPro"/>
</dbReference>
<sequence>MAVYSSYADTDLVALLKAGDKTALKEIYARYQGVLYSHAYRRLPEREEVRDIIQELFVYLWTNRRQLQFKTSLSAYLYASVRNRVLNQYRNRQVRDNFAASLQEFIDAGENVIEDQLREKELRMLIEKEVAALPEQMRIVFEMSRNRDMSHGEIADELGISPNTVRNQVHNALKILRTKLGNNNLLTLF</sequence>
<evidence type="ECO:0000313" key="8">
    <source>
        <dbReference type="Proteomes" id="UP000192756"/>
    </source>
</evidence>
<dbReference type="InterPro" id="IPR007627">
    <property type="entry name" value="RNA_pol_sigma70_r2"/>
</dbReference>
<dbReference type="Gene3D" id="1.10.1740.10">
    <property type="match status" value="1"/>
</dbReference>
<evidence type="ECO:0000259" key="6">
    <source>
        <dbReference type="Pfam" id="PF08281"/>
    </source>
</evidence>
<dbReference type="GO" id="GO:0006352">
    <property type="term" value="P:DNA-templated transcription initiation"/>
    <property type="evidence" value="ECO:0007669"/>
    <property type="project" value="InterPro"/>
</dbReference>
<reference evidence="8" key="1">
    <citation type="submission" date="2017-04" db="EMBL/GenBank/DDBJ databases">
        <authorList>
            <person name="Varghese N."/>
            <person name="Submissions S."/>
        </authorList>
    </citation>
    <scope>NUCLEOTIDE SEQUENCE [LARGE SCALE GENOMIC DNA]</scope>
    <source>
        <strain evidence="8">DSM 12126</strain>
    </source>
</reference>
<dbReference type="STRING" id="151894.SAMN04488524_0977"/>
<evidence type="ECO:0000259" key="5">
    <source>
        <dbReference type="Pfam" id="PF04542"/>
    </source>
</evidence>
<comment type="similarity">
    <text evidence="1">Belongs to the sigma-70 factor family. ECF subfamily.</text>
</comment>
<dbReference type="GO" id="GO:0016987">
    <property type="term" value="F:sigma factor activity"/>
    <property type="evidence" value="ECO:0007669"/>
    <property type="project" value="UniProtKB-KW"/>
</dbReference>
<evidence type="ECO:0000256" key="2">
    <source>
        <dbReference type="ARBA" id="ARBA00023015"/>
    </source>
</evidence>
<dbReference type="SUPFAM" id="SSF88659">
    <property type="entry name" value="Sigma3 and sigma4 domains of RNA polymerase sigma factors"/>
    <property type="match status" value="1"/>
</dbReference>
<proteinExistence type="inferred from homology"/>
<dbReference type="InterPro" id="IPR014327">
    <property type="entry name" value="RNA_pol_sigma70_bacteroid"/>
</dbReference>